<comment type="caution">
    <text evidence="1">The sequence shown here is derived from an EMBL/GenBank/DDBJ whole genome shotgun (WGS) entry which is preliminary data.</text>
</comment>
<accession>A0A7U8C769</accession>
<dbReference type="PANTHER" id="PTHR12526">
    <property type="entry name" value="GLYCOSYLTRANSFERASE"/>
    <property type="match status" value="1"/>
</dbReference>
<dbReference type="SUPFAM" id="SSF53756">
    <property type="entry name" value="UDP-Glycosyltransferase/glycogen phosphorylase"/>
    <property type="match status" value="1"/>
</dbReference>
<organism evidence="1 2">
    <name type="scientific">Neptuniibacter caesariensis</name>
    <dbReference type="NCBI Taxonomy" id="207954"/>
    <lineage>
        <taxon>Bacteria</taxon>
        <taxon>Pseudomonadati</taxon>
        <taxon>Pseudomonadota</taxon>
        <taxon>Gammaproteobacteria</taxon>
        <taxon>Oceanospirillales</taxon>
        <taxon>Oceanospirillaceae</taxon>
        <taxon>Neptuniibacter</taxon>
    </lineage>
</organism>
<gene>
    <name evidence="1" type="ORF">MED92_07036</name>
</gene>
<dbReference type="Gene3D" id="3.40.50.2000">
    <property type="entry name" value="Glycogen Phosphorylase B"/>
    <property type="match status" value="2"/>
</dbReference>
<protein>
    <recommendedName>
        <fullName evidence="3">Glycosyl transferase family 1</fullName>
    </recommendedName>
</protein>
<dbReference type="Pfam" id="PF13692">
    <property type="entry name" value="Glyco_trans_1_4"/>
    <property type="match status" value="1"/>
</dbReference>
<evidence type="ECO:0008006" key="3">
    <source>
        <dbReference type="Google" id="ProtNLM"/>
    </source>
</evidence>
<proteinExistence type="predicted"/>
<sequence length="327" mass="36999">MWELTHALAKAKQPTKIICEKAHDVFSADLDVIELGTIKPKPRWRSMQKFSQKVSDYLDSIDSSGWVVHSHERCEKHQVTTFHGPSILDRKKRFFDCLSPRIKAWEFLEKREILSPNVSAVLPNSKMVAENLIRLYPQVKEKIRPPAYPGVSEAFFALPKLSSGASIGFIGKEWQRKGLEFACQVLKPLILADEALTFFVAGPQPEEVLHLFKDWPTEQYKLLGWSSAEEVLPRIDVLIHPATSEPFGMVVAEANAADKPVIVSDHCGIAELIENEAGYVLPLKKLDAWQNAVQKTLKMEQVAPLNLTWETLADQHSCLYYEILKGQ</sequence>
<dbReference type="PANTHER" id="PTHR12526:SF630">
    <property type="entry name" value="GLYCOSYLTRANSFERASE"/>
    <property type="match status" value="1"/>
</dbReference>
<dbReference type="Proteomes" id="UP000002171">
    <property type="component" value="Unassembled WGS sequence"/>
</dbReference>
<keyword evidence="2" id="KW-1185">Reference proteome</keyword>
<dbReference type="AlphaFoldDB" id="A0A7U8C769"/>
<dbReference type="EMBL" id="AAOW01000001">
    <property type="protein sequence ID" value="EAR62853.1"/>
    <property type="molecule type" value="Genomic_DNA"/>
</dbReference>
<reference evidence="1 2" key="1">
    <citation type="submission" date="2006-02" db="EMBL/GenBank/DDBJ databases">
        <authorList>
            <person name="Pinhassi J."/>
            <person name="Pedros-Alio C."/>
            <person name="Ferriera S."/>
            <person name="Johnson J."/>
            <person name="Kravitz S."/>
            <person name="Halpern A."/>
            <person name="Remington K."/>
            <person name="Beeson K."/>
            <person name="Tran B."/>
            <person name="Rogers Y.-H."/>
            <person name="Friedman R."/>
            <person name="Venter J.C."/>
        </authorList>
    </citation>
    <scope>NUCLEOTIDE SEQUENCE [LARGE SCALE GENOMIC DNA]</scope>
    <source>
        <strain evidence="1 2">MED92</strain>
    </source>
</reference>
<evidence type="ECO:0000313" key="2">
    <source>
        <dbReference type="Proteomes" id="UP000002171"/>
    </source>
</evidence>
<name>A0A7U8C769_NEPCE</name>
<dbReference type="CDD" id="cd03801">
    <property type="entry name" value="GT4_PimA-like"/>
    <property type="match status" value="1"/>
</dbReference>
<evidence type="ECO:0000313" key="1">
    <source>
        <dbReference type="EMBL" id="EAR62853.1"/>
    </source>
</evidence>